<evidence type="ECO:0000313" key="3">
    <source>
        <dbReference type="Proteomes" id="UP000030747"/>
    </source>
</evidence>
<evidence type="ECO:0000256" key="1">
    <source>
        <dbReference type="SAM" id="MobiDB-lite"/>
    </source>
</evidence>
<dbReference type="RefSeq" id="XP_013234120.1">
    <property type="nucleotide sequence ID" value="XM_013378666.1"/>
</dbReference>
<reference evidence="2" key="2">
    <citation type="submission" date="2013-10" db="EMBL/GenBank/DDBJ databases">
        <authorList>
            <person name="Aslett M."/>
        </authorList>
    </citation>
    <scope>NUCLEOTIDE SEQUENCE [LARGE SCALE GENOMIC DNA]</scope>
    <source>
        <strain evidence="2">Houghton</strain>
    </source>
</reference>
<name>U6L6E0_EIMTE</name>
<dbReference type="GeneID" id="25250875"/>
<evidence type="ECO:0000313" key="2">
    <source>
        <dbReference type="EMBL" id="CDJ43370.1"/>
    </source>
</evidence>
<proteinExistence type="predicted"/>
<dbReference type="VEuPathDB" id="ToxoDB:ETH2_1034100"/>
<sequence>MMISGQETERSAEQGQQRASEQQHVEKILELVAEVMIKCKFSHLRPLAAVATLLFHSTGRPLHQPKGRELLRGLIARAERCAAALAMPFVEARKVQAANALLASADPVAHLEQLSHKASSLEGALLSSMHSPSEPTQQLEHDHRDSLAWDAEPAEAWTLLCLMYDLEARMASKPVPQPSSTSATGLRGTRRPGTPRIVTIVEDAVKGETARNTVGQGRLNEKELTDKHRVKLNCGRNWYRKCLALCALADFLPPPAGAHFVEAAEKEVSSAARLEGSWISVAGLKPTEVTQPGQGPPKSRRQLKSPLLVGRGPQFLLLSLPGAGACPQPAATNVGRSWRVLYGGSLRTHGGLGVSRQQKDLMGSGLRLGLKEVARIYALRNAEIYVVAYEEVGEARSSDLSETSLPLSCSWPLPIAMLRARIYSAALRCSLPRTAETEIKEMWHLVTVLEAGVKGKVPKNSKLREDALGEMPRMPSVQALIYQARSFKAYSALHVYEKIPGASSSQLDCPFCFAFCSTVASTSYTIDRRERCSLRKIQFEACSQHTRTPIFPFMTCTYCAWTQLVRLHHCSVEKKAYLSFLGICVEQSRDQKYRYSLLHWRSEAVAALEDAFLQATNLELAVFSHSADVAEEQLSILLNTLYVLVSSLSSLPAEIIRPIMRAFAAVDALPLNSLPPQARVMEATLLGFGCLAAAQFQVTAIIQV</sequence>
<dbReference type="Proteomes" id="UP000030747">
    <property type="component" value="Unassembled WGS sequence"/>
</dbReference>
<dbReference type="AlphaFoldDB" id="U6L6E0"/>
<dbReference type="EMBL" id="HG675762">
    <property type="protein sequence ID" value="CDJ43370.1"/>
    <property type="molecule type" value="Genomic_DNA"/>
</dbReference>
<organism evidence="2 3">
    <name type="scientific">Eimeria tenella</name>
    <name type="common">Coccidian parasite</name>
    <dbReference type="NCBI Taxonomy" id="5802"/>
    <lineage>
        <taxon>Eukaryota</taxon>
        <taxon>Sar</taxon>
        <taxon>Alveolata</taxon>
        <taxon>Apicomplexa</taxon>
        <taxon>Conoidasida</taxon>
        <taxon>Coccidia</taxon>
        <taxon>Eucoccidiorida</taxon>
        <taxon>Eimeriorina</taxon>
        <taxon>Eimeriidae</taxon>
        <taxon>Eimeria</taxon>
    </lineage>
</organism>
<reference evidence="2" key="1">
    <citation type="submission" date="2013-10" db="EMBL/GenBank/DDBJ databases">
        <title>Genomic analysis of the causative agents of coccidiosis in chickens.</title>
        <authorList>
            <person name="Reid A.J."/>
            <person name="Blake D."/>
            <person name="Billington K."/>
            <person name="Browne H."/>
            <person name="Dunn M."/>
            <person name="Hung S."/>
            <person name="Kawahara F."/>
            <person name="Miranda-Saavedra D."/>
            <person name="Mourier T."/>
            <person name="Nagra H."/>
            <person name="Otto T.D."/>
            <person name="Rawlings N."/>
            <person name="Sanchez A."/>
            <person name="Sanders M."/>
            <person name="Subramaniam C."/>
            <person name="Tay Y."/>
            <person name="Dear P."/>
            <person name="Doerig C."/>
            <person name="Gruber A."/>
            <person name="Parkinson J."/>
            <person name="Shirley M."/>
            <person name="Wan K.L."/>
            <person name="Berriman M."/>
            <person name="Tomley F."/>
            <person name="Pain A."/>
        </authorList>
    </citation>
    <scope>NUCLEOTIDE SEQUENCE [LARGE SCALE GENOMIC DNA]</scope>
    <source>
        <strain evidence="2">Houghton</strain>
    </source>
</reference>
<protein>
    <submittedName>
        <fullName evidence="2">Uncharacterized protein</fullName>
    </submittedName>
</protein>
<feature type="region of interest" description="Disordered" evidence="1">
    <location>
        <begin position="1"/>
        <end position="21"/>
    </location>
</feature>
<gene>
    <name evidence="2" type="ORF">ETH_00008365</name>
</gene>
<accession>U6L6E0</accession>
<feature type="region of interest" description="Disordered" evidence="1">
    <location>
        <begin position="172"/>
        <end position="195"/>
    </location>
</feature>
<dbReference type="VEuPathDB" id="ToxoDB:ETH_00008365"/>
<keyword evidence="3" id="KW-1185">Reference proteome</keyword>